<keyword evidence="6" id="KW-1185">Reference proteome</keyword>
<dbReference type="EMBL" id="JAVRRR010000584">
    <property type="protein sequence ID" value="KAK5141445.1"/>
    <property type="molecule type" value="Genomic_DNA"/>
</dbReference>
<dbReference type="PANTHER" id="PTHR11001:SF2">
    <property type="entry name" value="MITOCHONDRIAL FISSION PROCESS PROTEIN 1"/>
    <property type="match status" value="1"/>
</dbReference>
<dbReference type="InterPro" id="IPR019560">
    <property type="entry name" value="Mitochondrial_18_kDa_protein"/>
</dbReference>
<name>A0ABR0L064_9PEZI</name>
<dbReference type="Pfam" id="PF10558">
    <property type="entry name" value="MTP18"/>
    <property type="match status" value="1"/>
</dbReference>
<comment type="similarity">
    <text evidence="1">Belongs to the MTFP1 family.</text>
</comment>
<evidence type="ECO:0000256" key="4">
    <source>
        <dbReference type="SAM" id="MobiDB-lite"/>
    </source>
</evidence>
<dbReference type="Proteomes" id="UP001308179">
    <property type="component" value="Unassembled WGS sequence"/>
</dbReference>
<evidence type="ECO:0000256" key="1">
    <source>
        <dbReference type="ARBA" id="ARBA00009224"/>
    </source>
</evidence>
<evidence type="ECO:0000313" key="5">
    <source>
        <dbReference type="EMBL" id="KAK5141445.1"/>
    </source>
</evidence>
<organism evidence="5 6">
    <name type="scientific">Rachicladosporium monterosium</name>
    <dbReference type="NCBI Taxonomy" id="1507873"/>
    <lineage>
        <taxon>Eukaryota</taxon>
        <taxon>Fungi</taxon>
        <taxon>Dikarya</taxon>
        <taxon>Ascomycota</taxon>
        <taxon>Pezizomycotina</taxon>
        <taxon>Dothideomycetes</taxon>
        <taxon>Dothideomycetidae</taxon>
        <taxon>Cladosporiales</taxon>
        <taxon>Cladosporiaceae</taxon>
        <taxon>Rachicladosporium</taxon>
    </lineage>
</organism>
<evidence type="ECO:0000256" key="3">
    <source>
        <dbReference type="ARBA" id="ARBA00029631"/>
    </source>
</evidence>
<evidence type="ECO:0000256" key="2">
    <source>
        <dbReference type="ARBA" id="ARBA00017835"/>
    </source>
</evidence>
<feature type="region of interest" description="Disordered" evidence="4">
    <location>
        <begin position="1"/>
        <end position="32"/>
    </location>
</feature>
<evidence type="ECO:0000313" key="6">
    <source>
        <dbReference type="Proteomes" id="UP001308179"/>
    </source>
</evidence>
<feature type="region of interest" description="Disordered" evidence="4">
    <location>
        <begin position="257"/>
        <end position="283"/>
    </location>
</feature>
<proteinExistence type="inferred from homology"/>
<reference evidence="5 6" key="1">
    <citation type="submission" date="2023-08" db="EMBL/GenBank/DDBJ databases">
        <title>Black Yeasts Isolated from many extreme environments.</title>
        <authorList>
            <person name="Coleine C."/>
            <person name="Stajich J.E."/>
            <person name="Selbmann L."/>
        </authorList>
    </citation>
    <scope>NUCLEOTIDE SEQUENCE [LARGE SCALE GENOMIC DNA]</scope>
    <source>
        <strain evidence="5 6">CCFEE 5386</strain>
    </source>
</reference>
<dbReference type="PANTHER" id="PTHR11001">
    <property type="entry name" value="MITOCHONDRIAL FISSION PROCESS PROTEIN 1"/>
    <property type="match status" value="1"/>
</dbReference>
<feature type="compositionally biased region" description="Basic and acidic residues" evidence="4">
    <location>
        <begin position="1"/>
        <end position="18"/>
    </location>
</feature>
<accession>A0ABR0L064</accession>
<sequence length="283" mass="30991">MARDTNDDIPHERSEPRPDFSQPIPRAPLPPSLQKNFDSEETWWNTFTSSSGGTLADDTTNSSLRYAAYAARFRTILLSAHRYVAYTSDIGESFRPIAHPGMVRVAYGVSWAYLVGDVGYEGYKAYNRNQAALHPTQAATEGVPAAATTTALANPVTRRVAPIDHWASVMVQRGVFQSVASMGLPAFTIHSIVRYSGRALKNAKNPRIRTWGPIGLGLAAVPALPFMFDKPVEMATEWLFHKGFELVGGPEAVGHRPVGEILEKGPGKTREGTVQSKVKEKEL</sequence>
<protein>
    <recommendedName>
        <fullName evidence="2">Mitochondrial fission process protein 1</fullName>
    </recommendedName>
    <alternativeName>
        <fullName evidence="3">Mitochondrial 18 kDa protein</fullName>
    </alternativeName>
</protein>
<gene>
    <name evidence="5" type="ORF">LTR32_005989</name>
</gene>
<comment type="caution">
    <text evidence="5">The sequence shown here is derived from an EMBL/GenBank/DDBJ whole genome shotgun (WGS) entry which is preliminary data.</text>
</comment>